<evidence type="ECO:0000256" key="5">
    <source>
        <dbReference type="ARBA" id="ARBA00022630"/>
    </source>
</evidence>
<evidence type="ECO:0000256" key="8">
    <source>
        <dbReference type="ARBA" id="ARBA00023015"/>
    </source>
</evidence>
<evidence type="ECO:0000256" key="16">
    <source>
        <dbReference type="ARBA" id="ARBA00060889"/>
    </source>
</evidence>
<evidence type="ECO:0000256" key="4">
    <source>
        <dbReference type="ARBA" id="ARBA00022491"/>
    </source>
</evidence>
<keyword evidence="9 18" id="KW-0520">NAD</keyword>
<evidence type="ECO:0000259" key="21">
    <source>
        <dbReference type="Pfam" id="PF01619"/>
    </source>
</evidence>
<comment type="caution">
    <text evidence="24">The sequence shown here is derived from an EMBL/GenBank/DDBJ whole genome shotgun (WGS) entry which is preliminary data.</text>
</comment>
<dbReference type="Proteomes" id="UP001364472">
    <property type="component" value="Unassembled WGS sequence"/>
</dbReference>
<dbReference type="InterPro" id="IPR024089">
    <property type="entry name" value="PRODH_PutA_dom_I/II"/>
</dbReference>
<evidence type="ECO:0000256" key="15">
    <source>
        <dbReference type="ARBA" id="ARBA00048779"/>
    </source>
</evidence>
<evidence type="ECO:0000256" key="11">
    <source>
        <dbReference type="ARBA" id="ARBA00023125"/>
    </source>
</evidence>
<dbReference type="GO" id="GO:0003700">
    <property type="term" value="F:DNA-binding transcription factor activity"/>
    <property type="evidence" value="ECO:0007669"/>
    <property type="project" value="InterPro"/>
</dbReference>
<dbReference type="GO" id="GO:0003842">
    <property type="term" value="F:L-glutamate gamma-semialdehyde dehydrogenase activity"/>
    <property type="evidence" value="ECO:0007669"/>
    <property type="project" value="UniProtKB-UniRule"/>
</dbReference>
<evidence type="ECO:0000256" key="17">
    <source>
        <dbReference type="ARBA" id="ARBA00060911"/>
    </source>
</evidence>
<dbReference type="PANTHER" id="PTHR42862:SF1">
    <property type="entry name" value="DELTA-1-PYRROLINE-5-CARBOXYLATE DEHYDROGENASE 2, ISOFORM A-RELATED"/>
    <property type="match status" value="1"/>
</dbReference>
<keyword evidence="12 18" id="KW-0804">Transcription</keyword>
<dbReference type="Gene3D" id="3.40.309.10">
    <property type="entry name" value="Aldehyde Dehydrogenase, Chain A, domain 2"/>
    <property type="match status" value="1"/>
</dbReference>
<comment type="pathway">
    <text evidence="3 18">Amino-acid degradation; L-proline degradation into L-glutamate; L-glutamate from L-proline: step 2/2.</text>
</comment>
<evidence type="ECO:0000256" key="6">
    <source>
        <dbReference type="ARBA" id="ARBA00022827"/>
    </source>
</evidence>
<keyword evidence="13" id="KW-0511">Multifunctional enzyme</keyword>
<dbReference type="EMBL" id="JBBDHC010000013">
    <property type="protein sequence ID" value="MEJ1249916.1"/>
    <property type="molecule type" value="Genomic_DNA"/>
</dbReference>
<dbReference type="Pfam" id="PF14850">
    <property type="entry name" value="Pro_dh-DNA_bdg"/>
    <property type="match status" value="1"/>
</dbReference>
<dbReference type="GO" id="GO:0010133">
    <property type="term" value="P:L-proline catabolic process to L-glutamate"/>
    <property type="evidence" value="ECO:0007669"/>
    <property type="project" value="UniProtKB-UniRule"/>
</dbReference>
<evidence type="ECO:0000259" key="20">
    <source>
        <dbReference type="Pfam" id="PF00171"/>
    </source>
</evidence>
<dbReference type="GO" id="GO:0009898">
    <property type="term" value="C:cytoplasmic side of plasma membrane"/>
    <property type="evidence" value="ECO:0007669"/>
    <property type="project" value="TreeGrafter"/>
</dbReference>
<keyword evidence="11 18" id="KW-0238">DNA-binding</keyword>
<dbReference type="InterPro" id="IPR050485">
    <property type="entry name" value="Proline_metab_enzyme"/>
</dbReference>
<comment type="similarity">
    <text evidence="17 18">In the C-terminal section; belongs to the aldehyde dehydrogenase family.</text>
</comment>
<feature type="domain" description="Proline utilization A proline dehydrogenase N-terminal" evidence="23">
    <location>
        <begin position="30"/>
        <end position="73"/>
    </location>
</feature>
<evidence type="ECO:0000313" key="25">
    <source>
        <dbReference type="Proteomes" id="UP001364472"/>
    </source>
</evidence>
<organism evidence="24 25">
    <name type="scientific">Denitratimonas tolerans</name>
    <dbReference type="NCBI Taxonomy" id="1338420"/>
    <lineage>
        <taxon>Bacteria</taxon>
        <taxon>Pseudomonadati</taxon>
        <taxon>Pseudomonadota</taxon>
        <taxon>Gammaproteobacteria</taxon>
        <taxon>Lysobacterales</taxon>
        <taxon>Lysobacteraceae</taxon>
        <taxon>Denitratimonas</taxon>
    </lineage>
</organism>
<keyword evidence="8 18" id="KW-0805">Transcription regulation</keyword>
<keyword evidence="6 18" id="KW-0274">FAD</keyword>
<name>A0AAW9R8G1_9GAMM</name>
<dbReference type="InterPro" id="IPR016161">
    <property type="entry name" value="Ald_DH/histidinol_DH"/>
</dbReference>
<comment type="similarity">
    <text evidence="16 18">In the N-terminal section; belongs to the proline dehydrogenase family.</text>
</comment>
<dbReference type="EC" id="1.2.1.88" evidence="18"/>
<evidence type="ECO:0000256" key="3">
    <source>
        <dbReference type="ARBA" id="ARBA00004786"/>
    </source>
</evidence>
<evidence type="ECO:0000259" key="22">
    <source>
        <dbReference type="Pfam" id="PF14850"/>
    </source>
</evidence>
<dbReference type="InterPro" id="IPR016162">
    <property type="entry name" value="Ald_DH_N"/>
</dbReference>
<evidence type="ECO:0000256" key="12">
    <source>
        <dbReference type="ARBA" id="ARBA00023163"/>
    </source>
</evidence>
<evidence type="ECO:0000259" key="23">
    <source>
        <dbReference type="Pfam" id="PF18327"/>
    </source>
</evidence>
<dbReference type="InterPro" id="IPR005933">
    <property type="entry name" value="PutA_C"/>
</dbReference>
<dbReference type="SUPFAM" id="SSF51730">
    <property type="entry name" value="FAD-linked oxidoreductase"/>
    <property type="match status" value="1"/>
</dbReference>
<evidence type="ECO:0000256" key="14">
    <source>
        <dbReference type="ARBA" id="ARBA00048142"/>
    </source>
</evidence>
<dbReference type="InterPro" id="IPR024082">
    <property type="entry name" value="PRODH_PutA_dom_II"/>
</dbReference>
<evidence type="ECO:0000256" key="10">
    <source>
        <dbReference type="ARBA" id="ARBA00023062"/>
    </source>
</evidence>
<feature type="domain" description="Proline dehydrogenase PutA" evidence="22">
    <location>
        <begin position="82"/>
        <end position="195"/>
    </location>
</feature>
<dbReference type="GO" id="GO:0003677">
    <property type="term" value="F:DNA binding"/>
    <property type="evidence" value="ECO:0007669"/>
    <property type="project" value="UniProtKB-KW"/>
</dbReference>
<dbReference type="Pfam" id="PF18327">
    <property type="entry name" value="PRODH"/>
    <property type="match status" value="1"/>
</dbReference>
<dbReference type="NCBIfam" id="NF008869">
    <property type="entry name" value="PRK11904.1"/>
    <property type="match status" value="1"/>
</dbReference>
<dbReference type="Gene3D" id="1.20.5.460">
    <property type="entry name" value="Single helix bin"/>
    <property type="match status" value="1"/>
</dbReference>
<evidence type="ECO:0000256" key="7">
    <source>
        <dbReference type="ARBA" id="ARBA00023002"/>
    </source>
</evidence>
<dbReference type="SUPFAM" id="SSF81935">
    <property type="entry name" value="N-terminal domain of bifunctional PutA protein"/>
    <property type="match status" value="1"/>
</dbReference>
<dbReference type="NCBIfam" id="TIGR01238">
    <property type="entry name" value="D1pyr5carbox3"/>
    <property type="match status" value="1"/>
</dbReference>
<dbReference type="PIRSF" id="PIRSF000197">
    <property type="entry name" value="Bifunct_PutA"/>
    <property type="match status" value="1"/>
</dbReference>
<keyword evidence="10 18" id="KW-0642">Proline metabolism</keyword>
<dbReference type="InterPro" id="IPR016163">
    <property type="entry name" value="Ald_DH_C"/>
</dbReference>
<dbReference type="Gene3D" id="3.40.605.10">
    <property type="entry name" value="Aldehyde Dehydrogenase, Chain A, domain 1"/>
    <property type="match status" value="1"/>
</dbReference>
<reference evidence="24 25" key="1">
    <citation type="journal article" date="2016" name="Antonie Van Leeuwenhoek">
        <title>Denitratimonas tolerans gen. nov., sp. nov., a denitrifying bacterium isolated from a bioreactor for tannery wastewater treatment.</title>
        <authorList>
            <person name="Han S.I."/>
            <person name="Kim J.O."/>
            <person name="Lee Y.R."/>
            <person name="Ekpeghere K.I."/>
            <person name="Koh S.C."/>
            <person name="Whang K.S."/>
        </authorList>
    </citation>
    <scope>NUCLEOTIDE SEQUENCE [LARGE SCALE GENOMIC DNA]</scope>
    <source>
        <strain evidence="24 25">KACC 17565</strain>
    </source>
</reference>
<dbReference type="InterPro" id="IPR016160">
    <property type="entry name" value="Ald_DH_CS_CYS"/>
</dbReference>
<sequence>MCGLRAPFLPESTVKPILSPELPRRDTPLAALTPLYAIDEGAHLAALLDKARVDAATQTAIQSTAERLVVRVREKAEDQGAIEAFMREYDLSSEEGVLLMCVAEALLRIPDQETADRLIRDKLGEANWETHLGRSDSVLVNASTWGLMLTGRLVALGDDTRRSFGEALRRLVGRAGEPMIRLAVRQAMRIMGHQFVMGRTIDEALKRSRRKDNVAYRHSYDMLGEAALTQADADRYFEAYRHAIEAIGSSGPNGSFVGTSVFAAPSISIKLSALHPRYEVAKRARVMAELAPRVLELARLARLKGIGYTIDAEEADRLELSLELIEKVYTDPSISGWEGLGLAVQAYQKRAPAAIDWLIALARRVGRRIPVRLVKGAYWDSEVKRAQVDGHVGYPVFTRKPNTDVSYLACARKMLGATDALYPMFASHNAQTIAAVNEYARLALGRSGGGEVCQYEFQRLHGMGQDLHDEVVSPNALDTPCRVYAPVGSHEDLLPYLVRRLLENGANSSFVNRITDPAVAPADLVADPVATVAGFDFKPHPHIPQPADLYGETRKNSMGVNLANDDDLARLAEQINAAVQPWAATPLVPGAQSSAPLQEVTNPADRREQVGTWQAADAATIERALANAVAAQPAWDAMPASSRAKILEHAADLLQARMPQFMALCTKEAGKTLADGVAEVREAVDFLRYYAQQARQMLAQGTTLPGPTGESNQLFLHGRGVFVCISPWNFPLAIFTGQIAAALVAGNAVIAKPAEQTNLVGYHMTRLLHEAGVPADVLQFVPGDGATVGAALTADARVAGVAFTGSTQTARAINRALAARDAAIGVLIAETGGQNAMIADSSSLPEQLVKDTISGAFGSAGQRCSATRILFVQRDIADRVIAMLAGAMAELKVGDPGLLSTDVGPVIDADALAMLTTHAERMDAEARPIAVVAPGEDTEHGSFFAPRAYEIDSLDRLQREIFGPVLHVIRYDAEKLDAVIDAINATGYGLTLGIHSRIDETVQKISSGVRAGNCYVNRNMIGAVVGVQPFGGEGLSGTGPKAGGPHYLARFCTERTLTINTTAAGGNASLLTLED</sequence>
<evidence type="ECO:0000256" key="18">
    <source>
        <dbReference type="PIRNR" id="PIRNR000197"/>
    </source>
</evidence>
<feature type="active site" evidence="19">
    <location>
        <position position="830"/>
    </location>
</feature>
<evidence type="ECO:0000313" key="24">
    <source>
        <dbReference type="EMBL" id="MEJ1249916.1"/>
    </source>
</evidence>
<comment type="catalytic activity">
    <reaction evidence="14 18">
        <text>L-glutamate 5-semialdehyde + NAD(+) + H2O = L-glutamate + NADH + 2 H(+)</text>
        <dbReference type="Rhea" id="RHEA:30235"/>
        <dbReference type="ChEBI" id="CHEBI:15377"/>
        <dbReference type="ChEBI" id="CHEBI:15378"/>
        <dbReference type="ChEBI" id="CHEBI:29985"/>
        <dbReference type="ChEBI" id="CHEBI:57540"/>
        <dbReference type="ChEBI" id="CHEBI:57945"/>
        <dbReference type="ChEBI" id="CHEBI:58066"/>
        <dbReference type="EC" id="1.2.1.88"/>
    </reaction>
</comment>
<dbReference type="GO" id="GO:0004657">
    <property type="term" value="F:proline dehydrogenase activity"/>
    <property type="evidence" value="ECO:0007669"/>
    <property type="project" value="UniProtKB-UniRule"/>
</dbReference>
<dbReference type="InterPro" id="IPR015590">
    <property type="entry name" value="Aldehyde_DH_dom"/>
</dbReference>
<comment type="pathway">
    <text evidence="2 18">Amino-acid degradation; L-proline degradation into L-glutamate; L-glutamate from L-proline: step 1/2.</text>
</comment>
<feature type="domain" description="Proline dehydrogenase" evidence="21">
    <location>
        <begin position="204"/>
        <end position="513"/>
    </location>
</feature>
<evidence type="ECO:0000256" key="19">
    <source>
        <dbReference type="PIRSR" id="PIRSR000197-1"/>
    </source>
</evidence>
<dbReference type="Pfam" id="PF01619">
    <property type="entry name" value="Pro_dh"/>
    <property type="match status" value="1"/>
</dbReference>
<protein>
    <recommendedName>
        <fullName evidence="18">Bifunctional protein PutA</fullName>
    </recommendedName>
    <domain>
        <recommendedName>
            <fullName evidence="18">Proline dehydrogenase</fullName>
            <ecNumber evidence="18">1.5.5.2</ecNumber>
        </recommendedName>
        <alternativeName>
            <fullName evidence="18">Proline oxidase</fullName>
        </alternativeName>
    </domain>
    <domain>
        <recommendedName>
            <fullName evidence="18">Delta-1-pyrroline-5-carboxylate dehydrogenase</fullName>
            <shortName evidence="18">P5C dehydrogenase</shortName>
            <ecNumber evidence="18">1.2.1.88</ecNumber>
        </recommendedName>
        <alternativeName>
            <fullName evidence="18">L-glutamate gamma-semialdehyde dehydrogenase</fullName>
        </alternativeName>
    </domain>
</protein>
<dbReference type="InterPro" id="IPR029041">
    <property type="entry name" value="FAD-linked_oxidoreductase-like"/>
</dbReference>
<feature type="active site" evidence="19">
    <location>
        <position position="864"/>
    </location>
</feature>
<comment type="cofactor">
    <cofactor evidence="1 18">
        <name>FAD</name>
        <dbReference type="ChEBI" id="CHEBI:57692"/>
    </cofactor>
</comment>
<dbReference type="PANTHER" id="PTHR42862">
    <property type="entry name" value="DELTA-1-PYRROLINE-5-CARBOXYLATE DEHYDROGENASE 1, ISOFORM A-RELATED"/>
    <property type="match status" value="1"/>
</dbReference>
<accession>A0AAW9R8G1</accession>
<dbReference type="PROSITE" id="PS00070">
    <property type="entry name" value="ALDEHYDE_DEHYDR_CYS"/>
    <property type="match status" value="1"/>
</dbReference>
<dbReference type="FunFam" id="3.20.20.220:FF:000004">
    <property type="entry name" value="Bifunctional protein PutA"/>
    <property type="match status" value="1"/>
</dbReference>
<evidence type="ECO:0000256" key="13">
    <source>
        <dbReference type="ARBA" id="ARBA00023268"/>
    </source>
</evidence>
<gene>
    <name evidence="24" type="primary">putA</name>
    <name evidence="24" type="ORF">WB794_09555</name>
</gene>
<dbReference type="FunFam" id="3.40.309.10:FF:000005">
    <property type="entry name" value="1-pyrroline-5-carboxylate dehydrogenase 1"/>
    <property type="match status" value="1"/>
</dbReference>
<proteinExistence type="inferred from homology"/>
<dbReference type="CDD" id="cd07125">
    <property type="entry name" value="ALDH_PutA-P5CDH"/>
    <property type="match status" value="1"/>
</dbReference>
<comment type="catalytic activity">
    <reaction evidence="15 18">
        <text>L-proline + a quinone = (S)-1-pyrroline-5-carboxylate + a quinol + H(+)</text>
        <dbReference type="Rhea" id="RHEA:23784"/>
        <dbReference type="ChEBI" id="CHEBI:15378"/>
        <dbReference type="ChEBI" id="CHEBI:17388"/>
        <dbReference type="ChEBI" id="CHEBI:24646"/>
        <dbReference type="ChEBI" id="CHEBI:60039"/>
        <dbReference type="ChEBI" id="CHEBI:132124"/>
        <dbReference type="EC" id="1.5.5.2"/>
    </reaction>
</comment>
<keyword evidence="4 18" id="KW-0678">Repressor</keyword>
<dbReference type="Gene3D" id="3.20.20.220">
    <property type="match status" value="1"/>
</dbReference>
<dbReference type="InterPro" id="IPR002872">
    <property type="entry name" value="Proline_DH_dom"/>
</dbReference>
<evidence type="ECO:0000256" key="2">
    <source>
        <dbReference type="ARBA" id="ARBA00004739"/>
    </source>
</evidence>
<comment type="function">
    <text evidence="18">Oxidizes proline to glutamate for use as a carbon and nitrogen source.</text>
</comment>
<keyword evidence="7 18" id="KW-0560">Oxidoreductase</keyword>
<dbReference type="SUPFAM" id="SSF53720">
    <property type="entry name" value="ALDH-like"/>
    <property type="match status" value="1"/>
</dbReference>
<dbReference type="InterPro" id="IPR025703">
    <property type="entry name" value="Bifunct_PutA"/>
</dbReference>
<dbReference type="EC" id="1.5.5.2" evidence="18"/>
<dbReference type="InterPro" id="IPR041349">
    <property type="entry name" value="PRODH"/>
</dbReference>
<evidence type="ECO:0000256" key="1">
    <source>
        <dbReference type="ARBA" id="ARBA00001974"/>
    </source>
</evidence>
<evidence type="ECO:0000256" key="9">
    <source>
        <dbReference type="ARBA" id="ARBA00023027"/>
    </source>
</evidence>
<dbReference type="AlphaFoldDB" id="A0AAW9R8G1"/>
<keyword evidence="25" id="KW-1185">Reference proteome</keyword>
<dbReference type="RefSeq" id="WP_337335635.1">
    <property type="nucleotide sequence ID" value="NZ_JBBDHC010000013.1"/>
</dbReference>
<dbReference type="Pfam" id="PF00171">
    <property type="entry name" value="Aldedh"/>
    <property type="match status" value="1"/>
</dbReference>
<feature type="domain" description="Aldehyde dehydrogenase" evidence="20">
    <location>
        <begin position="598"/>
        <end position="1055"/>
    </location>
</feature>
<keyword evidence="5 18" id="KW-0285">Flavoprotein</keyword>